<sequence length="23" mass="2686">MHQQNHACIILPLHYQEMGTASY</sequence>
<accession>A0A0E9RPH2</accession>
<protein>
    <submittedName>
        <fullName evidence="1">Uncharacterized protein</fullName>
    </submittedName>
</protein>
<dbReference type="EMBL" id="GBXM01077506">
    <property type="protein sequence ID" value="JAH31071.1"/>
    <property type="molecule type" value="Transcribed_RNA"/>
</dbReference>
<reference evidence="1" key="1">
    <citation type="submission" date="2014-11" db="EMBL/GenBank/DDBJ databases">
        <authorList>
            <person name="Amaro Gonzalez C."/>
        </authorList>
    </citation>
    <scope>NUCLEOTIDE SEQUENCE</scope>
</reference>
<proteinExistence type="predicted"/>
<organism evidence="1">
    <name type="scientific">Anguilla anguilla</name>
    <name type="common">European freshwater eel</name>
    <name type="synonym">Muraena anguilla</name>
    <dbReference type="NCBI Taxonomy" id="7936"/>
    <lineage>
        <taxon>Eukaryota</taxon>
        <taxon>Metazoa</taxon>
        <taxon>Chordata</taxon>
        <taxon>Craniata</taxon>
        <taxon>Vertebrata</taxon>
        <taxon>Euteleostomi</taxon>
        <taxon>Actinopterygii</taxon>
        <taxon>Neopterygii</taxon>
        <taxon>Teleostei</taxon>
        <taxon>Anguilliformes</taxon>
        <taxon>Anguillidae</taxon>
        <taxon>Anguilla</taxon>
    </lineage>
</organism>
<reference evidence="1" key="2">
    <citation type="journal article" date="2015" name="Fish Shellfish Immunol.">
        <title>Early steps in the European eel (Anguilla anguilla)-Vibrio vulnificus interaction in the gills: Role of the RtxA13 toxin.</title>
        <authorList>
            <person name="Callol A."/>
            <person name="Pajuelo D."/>
            <person name="Ebbesson L."/>
            <person name="Teles M."/>
            <person name="MacKenzie S."/>
            <person name="Amaro C."/>
        </authorList>
    </citation>
    <scope>NUCLEOTIDE SEQUENCE</scope>
</reference>
<evidence type="ECO:0000313" key="1">
    <source>
        <dbReference type="EMBL" id="JAH31071.1"/>
    </source>
</evidence>
<dbReference type="AlphaFoldDB" id="A0A0E9RPH2"/>
<name>A0A0E9RPH2_ANGAN</name>